<dbReference type="EMBL" id="JAEDAK010000002">
    <property type="protein sequence ID" value="MBH9576201.1"/>
    <property type="molecule type" value="Genomic_DNA"/>
</dbReference>
<evidence type="ECO:0000313" key="1">
    <source>
        <dbReference type="EMBL" id="MBH9576201.1"/>
    </source>
</evidence>
<sequence>MSATSSEALIGPEQAEWLQRPLSIIVGSRDAQLRPHLMRAVGARLSADRRRLCLLMPCAHAEALCADLAANGQLAVVFSEPHSDRTLQLKGQDARLSPCQPEDAALAEHHLQGFVGEIGQLGFPAEVAHTVLRAGAECLRIEFTIGAVFEQTPGPGAGAPAAAQ</sequence>
<keyword evidence="2" id="KW-1185">Reference proteome</keyword>
<dbReference type="AlphaFoldDB" id="A0A931IYN5"/>
<evidence type="ECO:0000313" key="2">
    <source>
        <dbReference type="Proteomes" id="UP000613266"/>
    </source>
</evidence>
<dbReference type="Gene3D" id="2.30.110.10">
    <property type="entry name" value="Electron Transport, Fmn-binding Protein, Chain A"/>
    <property type="match status" value="1"/>
</dbReference>
<gene>
    <name evidence="1" type="ORF">I7X39_04695</name>
</gene>
<accession>A0A931IYN5</accession>
<reference evidence="1" key="1">
    <citation type="submission" date="2020-12" db="EMBL/GenBank/DDBJ databases">
        <title>The genome sequence of Inhella sp. 1Y17.</title>
        <authorList>
            <person name="Liu Y."/>
        </authorList>
    </citation>
    <scope>NUCLEOTIDE SEQUENCE</scope>
    <source>
        <strain evidence="1">1Y17</strain>
    </source>
</reference>
<comment type="caution">
    <text evidence="1">The sequence shown here is derived from an EMBL/GenBank/DDBJ whole genome shotgun (WGS) entry which is preliminary data.</text>
</comment>
<organism evidence="1 2">
    <name type="scientific">Inhella proteolytica</name>
    <dbReference type="NCBI Taxonomy" id="2795029"/>
    <lineage>
        <taxon>Bacteria</taxon>
        <taxon>Pseudomonadati</taxon>
        <taxon>Pseudomonadota</taxon>
        <taxon>Betaproteobacteria</taxon>
        <taxon>Burkholderiales</taxon>
        <taxon>Sphaerotilaceae</taxon>
        <taxon>Inhella</taxon>
    </lineage>
</organism>
<protein>
    <submittedName>
        <fullName evidence="1">Pyridoxamine 5'-phosphate oxidase family protein</fullName>
    </submittedName>
</protein>
<dbReference type="Proteomes" id="UP000613266">
    <property type="component" value="Unassembled WGS sequence"/>
</dbReference>
<dbReference type="RefSeq" id="WP_198109805.1">
    <property type="nucleotide sequence ID" value="NZ_JAEDAK010000002.1"/>
</dbReference>
<dbReference type="InterPro" id="IPR012349">
    <property type="entry name" value="Split_barrel_FMN-bd"/>
</dbReference>
<proteinExistence type="predicted"/>
<name>A0A931IYN5_9BURK</name>